<feature type="domain" description="PHD-type" evidence="7">
    <location>
        <begin position="69"/>
        <end position="120"/>
    </location>
</feature>
<gene>
    <name evidence="9" type="ORF">SPPG_02909</name>
</gene>
<feature type="compositionally biased region" description="Basic and acidic residues" evidence="6">
    <location>
        <begin position="527"/>
        <end position="549"/>
    </location>
</feature>
<feature type="region of interest" description="Disordered" evidence="6">
    <location>
        <begin position="522"/>
        <end position="561"/>
    </location>
</feature>
<evidence type="ECO:0000256" key="5">
    <source>
        <dbReference type="SAM" id="Coils"/>
    </source>
</evidence>
<keyword evidence="5" id="KW-0175">Coiled coil</keyword>
<accession>A0A0L0HNP6</accession>
<dbReference type="SUPFAM" id="SSF57903">
    <property type="entry name" value="FYVE/PHD zinc finger"/>
    <property type="match status" value="2"/>
</dbReference>
<keyword evidence="10" id="KW-1185">Reference proteome</keyword>
<dbReference type="PROSITE" id="PS51805">
    <property type="entry name" value="EPHD"/>
    <property type="match status" value="1"/>
</dbReference>
<dbReference type="InterPro" id="IPR034732">
    <property type="entry name" value="EPHD"/>
</dbReference>
<dbReference type="InterPro" id="IPR013083">
    <property type="entry name" value="Znf_RING/FYVE/PHD"/>
</dbReference>
<dbReference type="eggNOG" id="KOG0957">
    <property type="taxonomic scope" value="Eukaryota"/>
</dbReference>
<dbReference type="InterPro" id="IPR019787">
    <property type="entry name" value="Znf_PHD-finger"/>
</dbReference>
<feature type="region of interest" description="Disordered" evidence="6">
    <location>
        <begin position="456"/>
        <end position="478"/>
    </location>
</feature>
<dbReference type="GO" id="GO:0036205">
    <property type="term" value="P:histone catabolic process"/>
    <property type="evidence" value="ECO:0007669"/>
    <property type="project" value="TreeGrafter"/>
</dbReference>
<evidence type="ECO:0000259" key="8">
    <source>
        <dbReference type="PROSITE" id="PS51805"/>
    </source>
</evidence>
<name>A0A0L0HNP6_SPIPD</name>
<feature type="domain" description="PHD-type" evidence="7">
    <location>
        <begin position="442"/>
        <end position="524"/>
    </location>
</feature>
<keyword evidence="1" id="KW-0479">Metal-binding</keyword>
<evidence type="ECO:0008006" key="11">
    <source>
        <dbReference type="Google" id="ProtNLM"/>
    </source>
</evidence>
<dbReference type="GO" id="GO:0048189">
    <property type="term" value="C:Lid2 complex"/>
    <property type="evidence" value="ECO:0007669"/>
    <property type="project" value="TreeGrafter"/>
</dbReference>
<dbReference type="OrthoDB" id="20839at2759"/>
<dbReference type="EMBL" id="KQ257453">
    <property type="protein sequence ID" value="KND02444.1"/>
    <property type="molecule type" value="Genomic_DNA"/>
</dbReference>
<dbReference type="SMART" id="SM00249">
    <property type="entry name" value="PHD"/>
    <property type="match status" value="3"/>
</dbReference>
<evidence type="ECO:0000256" key="6">
    <source>
        <dbReference type="SAM" id="MobiDB-lite"/>
    </source>
</evidence>
<dbReference type="InterPro" id="IPR019786">
    <property type="entry name" value="Zinc_finger_PHD-type_CS"/>
</dbReference>
<dbReference type="Pfam" id="PF13831">
    <property type="entry name" value="PHD_2"/>
    <property type="match status" value="1"/>
</dbReference>
<dbReference type="RefSeq" id="XP_016610483.1">
    <property type="nucleotide sequence ID" value="XM_016751194.1"/>
</dbReference>
<dbReference type="Pfam" id="PF13832">
    <property type="entry name" value="zf-HC5HC2H_2"/>
    <property type="match status" value="1"/>
</dbReference>
<dbReference type="AlphaFoldDB" id="A0A0L0HNP6"/>
<evidence type="ECO:0000313" key="9">
    <source>
        <dbReference type="EMBL" id="KND02444.1"/>
    </source>
</evidence>
<dbReference type="Gene3D" id="3.30.40.10">
    <property type="entry name" value="Zinc/RING finger domain, C3HC4 (zinc finger)"/>
    <property type="match status" value="3"/>
</dbReference>
<dbReference type="PROSITE" id="PS50016">
    <property type="entry name" value="ZF_PHD_2"/>
    <property type="match status" value="2"/>
</dbReference>
<dbReference type="VEuPathDB" id="FungiDB:SPPG_02909"/>
<evidence type="ECO:0000256" key="2">
    <source>
        <dbReference type="ARBA" id="ARBA00022771"/>
    </source>
</evidence>
<dbReference type="GO" id="GO:0004842">
    <property type="term" value="F:ubiquitin-protein transferase activity"/>
    <property type="evidence" value="ECO:0007669"/>
    <property type="project" value="TreeGrafter"/>
</dbReference>
<dbReference type="PANTHER" id="PTHR47672">
    <property type="entry name" value="E3 UBIQUITIN-PROTEIN LIGASE SNT2"/>
    <property type="match status" value="1"/>
</dbReference>
<dbReference type="GO" id="GO:0008270">
    <property type="term" value="F:zinc ion binding"/>
    <property type="evidence" value="ECO:0007669"/>
    <property type="project" value="UniProtKB-KW"/>
</dbReference>
<evidence type="ECO:0000256" key="4">
    <source>
        <dbReference type="PROSITE-ProRule" id="PRU00146"/>
    </source>
</evidence>
<dbReference type="Pfam" id="PF00628">
    <property type="entry name" value="PHD"/>
    <property type="match status" value="1"/>
</dbReference>
<feature type="region of interest" description="Disordered" evidence="6">
    <location>
        <begin position="1"/>
        <end position="31"/>
    </location>
</feature>
<evidence type="ECO:0000256" key="3">
    <source>
        <dbReference type="ARBA" id="ARBA00022833"/>
    </source>
</evidence>
<keyword evidence="3" id="KW-0862">Zinc</keyword>
<dbReference type="PROSITE" id="PS01359">
    <property type="entry name" value="ZF_PHD_1"/>
    <property type="match status" value="2"/>
</dbReference>
<proteinExistence type="predicted"/>
<dbReference type="Proteomes" id="UP000053201">
    <property type="component" value="Unassembled WGS sequence"/>
</dbReference>
<feature type="coiled-coil region" evidence="5">
    <location>
        <begin position="319"/>
        <end position="353"/>
    </location>
</feature>
<reference evidence="9 10" key="1">
    <citation type="submission" date="2009-08" db="EMBL/GenBank/DDBJ databases">
        <title>The Genome Sequence of Spizellomyces punctatus strain DAOM BR117.</title>
        <authorList>
            <consortium name="The Broad Institute Genome Sequencing Platform"/>
            <person name="Russ C."/>
            <person name="Cuomo C."/>
            <person name="Shea T."/>
            <person name="Young S.K."/>
            <person name="Zeng Q."/>
            <person name="Koehrsen M."/>
            <person name="Haas B."/>
            <person name="Borodovsky M."/>
            <person name="Guigo R."/>
            <person name="Alvarado L."/>
            <person name="Berlin A."/>
            <person name="Bochicchio J."/>
            <person name="Borenstein D."/>
            <person name="Chapman S."/>
            <person name="Chen Z."/>
            <person name="Engels R."/>
            <person name="Freedman E."/>
            <person name="Gellesch M."/>
            <person name="Goldberg J."/>
            <person name="Griggs A."/>
            <person name="Gujja S."/>
            <person name="Heiman D."/>
            <person name="Hepburn T."/>
            <person name="Howarth C."/>
            <person name="Jen D."/>
            <person name="Larson L."/>
            <person name="Lewis B."/>
            <person name="Mehta T."/>
            <person name="Park D."/>
            <person name="Pearson M."/>
            <person name="Roberts A."/>
            <person name="Saif S."/>
            <person name="Shenoy N."/>
            <person name="Sisk P."/>
            <person name="Stolte C."/>
            <person name="Sykes S."/>
            <person name="Thomson T."/>
            <person name="Walk T."/>
            <person name="White J."/>
            <person name="Yandava C."/>
            <person name="Burger G."/>
            <person name="Gray M.W."/>
            <person name="Holland P.W.H."/>
            <person name="King N."/>
            <person name="Lang F.B.F."/>
            <person name="Roger A.J."/>
            <person name="Ruiz-Trillo I."/>
            <person name="Lander E."/>
            <person name="Nusbaum C."/>
        </authorList>
    </citation>
    <scope>NUCLEOTIDE SEQUENCE [LARGE SCALE GENOMIC DNA]</scope>
    <source>
        <strain evidence="9 10">DAOM BR117</strain>
    </source>
</reference>
<evidence type="ECO:0000313" key="10">
    <source>
        <dbReference type="Proteomes" id="UP000053201"/>
    </source>
</evidence>
<evidence type="ECO:0000256" key="1">
    <source>
        <dbReference type="ARBA" id="ARBA00022723"/>
    </source>
</evidence>
<feature type="domain" description="PHD-type" evidence="8">
    <location>
        <begin position="124"/>
        <end position="239"/>
    </location>
</feature>
<protein>
    <recommendedName>
        <fullName evidence="11">PHD-type domain-containing protein</fullName>
    </recommendedName>
</protein>
<dbReference type="PANTHER" id="PTHR47672:SF1">
    <property type="entry name" value="E3 UBIQUITIN-PROTEIN LIGASE SNT2"/>
    <property type="match status" value="1"/>
</dbReference>
<dbReference type="InParanoid" id="A0A0L0HNP6"/>
<dbReference type="GeneID" id="27686462"/>
<evidence type="ECO:0000259" key="7">
    <source>
        <dbReference type="PROSITE" id="PS50016"/>
    </source>
</evidence>
<organism evidence="9 10">
    <name type="scientific">Spizellomyces punctatus (strain DAOM BR117)</name>
    <dbReference type="NCBI Taxonomy" id="645134"/>
    <lineage>
        <taxon>Eukaryota</taxon>
        <taxon>Fungi</taxon>
        <taxon>Fungi incertae sedis</taxon>
        <taxon>Chytridiomycota</taxon>
        <taxon>Chytridiomycota incertae sedis</taxon>
        <taxon>Chytridiomycetes</taxon>
        <taxon>Spizellomycetales</taxon>
        <taxon>Spizellomycetaceae</taxon>
        <taxon>Spizellomyces</taxon>
    </lineage>
</organism>
<keyword evidence="2 4" id="KW-0863">Zinc-finger</keyword>
<dbReference type="InterPro" id="IPR029617">
    <property type="entry name" value="Snt2"/>
</dbReference>
<dbReference type="InterPro" id="IPR001965">
    <property type="entry name" value="Znf_PHD"/>
</dbReference>
<sequence length="561" mass="63533">MAQKRKREVKDEGKTHNAKGRRKRVEKDDKSELEAHVKMEVLSDHGQNHRSWWHDQRKMFLRDWKSHNPGLCCICIRGTRDLDEIVTCNGPDCAVSVHRACYDVEGQDASKWMCDRCRTDDPALAACVLCPCRDGALKQISGTNYWIHVLCMQWTLGSRDDDRVCEENLYHLDPKRWNKECSVCTSPMNKQYGGKCPCDAAQCKNLVHATCAADYRLLEEVTDSPDMAHPFFVYCKQHGSNDPRLNPWAKWVQNKHRGLVKIAENERKTPISQARLNDPRAVLENSLAIFNDEQELNILRMQHDAVHSRAECAAYEKATVKLQRDLNNTATNLEEATQELEQLAKEDEALRDDLLTIFECFQPTNSASPVSPDTVIDRLFQLGPQIQVRPDFESAFVSAYTTAQHQQQLEGDEKCLNELANKRKRRGRRKNAAHPLSGCGLFGLCTICKTFEGGEASGSGLDGTDSPSSPEVKASPPALDGINVHRLIQCAQCVRCFHMGCLDPPMTKVPSRGYTWRCEDCDTSPSEEDKTPYKRKLDDEQSIADEGRPKRIRAVPARYTV</sequence>
<dbReference type="InterPro" id="IPR011011">
    <property type="entry name" value="Znf_FYVE_PHD"/>
</dbReference>